<dbReference type="InterPro" id="IPR001991">
    <property type="entry name" value="Na-dicarboxylate_symporter"/>
</dbReference>
<evidence type="ECO:0000256" key="7">
    <source>
        <dbReference type="SAM" id="Phobius"/>
    </source>
</evidence>
<feature type="transmembrane region" description="Helical" evidence="7">
    <location>
        <begin position="181"/>
        <end position="199"/>
    </location>
</feature>
<dbReference type="RefSeq" id="WP_162330363.1">
    <property type="nucleotide sequence ID" value="NZ_CP048113.1"/>
</dbReference>
<evidence type="ECO:0000256" key="5">
    <source>
        <dbReference type="ARBA" id="ARBA00022989"/>
    </source>
</evidence>
<reference evidence="8 9" key="1">
    <citation type="submission" date="2020-01" db="EMBL/GenBank/DDBJ databases">
        <title>Complete genome sequence of Chitinophaga sp. H33E-04 isolated from quinoa roots.</title>
        <authorList>
            <person name="Weon H.-Y."/>
            <person name="Lee S.A."/>
        </authorList>
    </citation>
    <scope>NUCLEOTIDE SEQUENCE [LARGE SCALE GENOMIC DNA]</scope>
    <source>
        <strain evidence="8 9">H33E-04</strain>
    </source>
</reference>
<evidence type="ECO:0000256" key="6">
    <source>
        <dbReference type="ARBA" id="ARBA00023136"/>
    </source>
</evidence>
<gene>
    <name evidence="8" type="ORF">GWR21_03310</name>
</gene>
<keyword evidence="9" id="KW-1185">Reference proteome</keyword>
<feature type="transmembrane region" description="Helical" evidence="7">
    <location>
        <begin position="12"/>
        <end position="29"/>
    </location>
</feature>
<dbReference type="Proteomes" id="UP000476411">
    <property type="component" value="Chromosome"/>
</dbReference>
<keyword evidence="3" id="KW-1003">Cell membrane</keyword>
<dbReference type="SUPFAM" id="SSF118215">
    <property type="entry name" value="Proton glutamate symport protein"/>
    <property type="match status" value="1"/>
</dbReference>
<proteinExistence type="predicted"/>
<evidence type="ECO:0000256" key="2">
    <source>
        <dbReference type="ARBA" id="ARBA00022448"/>
    </source>
</evidence>
<sequence length="420" mass="44390">MRNILKNYSSLLTLLGGIIAGSILGLIFGKQVEVIKPIGDIFLNLLFTAVIPLVFFAIASAIANIDTGQKVGKVISVMSLVFLGTVLVSAFLTIVAIWIFPLKAVAPGTFTEDPDMHPAGFGEQIVRLLTVGEFFELLSRRNMLPFIIFSALTGFAALKAGDAGKAFRNFLHSGNEVMKSLLELIMLLGPIGLGAYFAYQVGTLGPQLFGTYASSMALYYGFGFFYFLVLFSVYAFLAGGFAGVKLYWKHNLVPAFTALGSCSSIATMPANLIAAQRMGIPEHIGNVVVPLGGPLHKDGSSISSVIKIGVVFAMFGRPLTGVDTVLLALGVTVIVSIVEGGIPNGGYIGELLVMSVYGFPIEALPAVMVIGTLVDPLATILNATGDTVAAMMVTRVIKGRNWLKDRADLQGPAAMPAGQA</sequence>
<evidence type="ECO:0000313" key="9">
    <source>
        <dbReference type="Proteomes" id="UP000476411"/>
    </source>
</evidence>
<dbReference type="EMBL" id="CP048113">
    <property type="protein sequence ID" value="QHS58660.1"/>
    <property type="molecule type" value="Genomic_DNA"/>
</dbReference>
<dbReference type="GO" id="GO:0005886">
    <property type="term" value="C:plasma membrane"/>
    <property type="evidence" value="ECO:0007669"/>
    <property type="project" value="UniProtKB-SubCell"/>
</dbReference>
<dbReference type="KEGG" id="chih:GWR21_03310"/>
<accession>A0A6B9Z8U0</accession>
<feature type="transmembrane region" description="Helical" evidence="7">
    <location>
        <begin position="41"/>
        <end position="65"/>
    </location>
</feature>
<keyword evidence="6 7" id="KW-0472">Membrane</keyword>
<evidence type="ECO:0000256" key="1">
    <source>
        <dbReference type="ARBA" id="ARBA00004651"/>
    </source>
</evidence>
<feature type="transmembrane region" description="Helical" evidence="7">
    <location>
        <begin position="219"/>
        <end position="244"/>
    </location>
</feature>
<dbReference type="InterPro" id="IPR036458">
    <property type="entry name" value="Na:dicarbo_symporter_sf"/>
</dbReference>
<evidence type="ECO:0000256" key="3">
    <source>
        <dbReference type="ARBA" id="ARBA00022475"/>
    </source>
</evidence>
<evidence type="ECO:0000313" key="8">
    <source>
        <dbReference type="EMBL" id="QHS58660.1"/>
    </source>
</evidence>
<dbReference type="GO" id="GO:0006835">
    <property type="term" value="P:dicarboxylic acid transport"/>
    <property type="evidence" value="ECO:0007669"/>
    <property type="project" value="TreeGrafter"/>
</dbReference>
<dbReference type="Gene3D" id="1.10.3860.10">
    <property type="entry name" value="Sodium:dicarboxylate symporter"/>
    <property type="match status" value="1"/>
</dbReference>
<feature type="transmembrane region" description="Helical" evidence="7">
    <location>
        <begin position="143"/>
        <end position="160"/>
    </location>
</feature>
<protein>
    <submittedName>
        <fullName evidence="8">Dicarboxylate/amino acid:cation symporter</fullName>
    </submittedName>
</protein>
<dbReference type="Pfam" id="PF00375">
    <property type="entry name" value="SDF"/>
    <property type="match status" value="1"/>
</dbReference>
<evidence type="ECO:0000256" key="4">
    <source>
        <dbReference type="ARBA" id="ARBA00022692"/>
    </source>
</evidence>
<keyword evidence="2" id="KW-0813">Transport</keyword>
<organism evidence="8 9">
    <name type="scientific">Chitinophaga agri</name>
    <dbReference type="NCBI Taxonomy" id="2703787"/>
    <lineage>
        <taxon>Bacteria</taxon>
        <taxon>Pseudomonadati</taxon>
        <taxon>Bacteroidota</taxon>
        <taxon>Chitinophagia</taxon>
        <taxon>Chitinophagales</taxon>
        <taxon>Chitinophagaceae</taxon>
        <taxon>Chitinophaga</taxon>
    </lineage>
</organism>
<dbReference type="AlphaFoldDB" id="A0A6B9Z8U0"/>
<comment type="subcellular location">
    <subcellularLocation>
        <location evidence="1">Cell membrane</location>
        <topology evidence="1">Multi-pass membrane protein</topology>
    </subcellularLocation>
</comment>
<feature type="transmembrane region" description="Helical" evidence="7">
    <location>
        <begin position="77"/>
        <end position="100"/>
    </location>
</feature>
<dbReference type="GO" id="GO:0015293">
    <property type="term" value="F:symporter activity"/>
    <property type="evidence" value="ECO:0007669"/>
    <property type="project" value="UniProtKB-KW"/>
</dbReference>
<dbReference type="PRINTS" id="PR00173">
    <property type="entry name" value="EDTRNSPORT"/>
</dbReference>
<dbReference type="PANTHER" id="PTHR42865">
    <property type="entry name" value="PROTON/GLUTAMATE-ASPARTATE SYMPORTER"/>
    <property type="match status" value="1"/>
</dbReference>
<name>A0A6B9Z8U0_9BACT</name>
<keyword evidence="4 7" id="KW-0812">Transmembrane</keyword>
<dbReference type="PANTHER" id="PTHR42865:SF7">
    <property type="entry name" value="PROTON_GLUTAMATE-ASPARTATE SYMPORTER"/>
    <property type="match status" value="1"/>
</dbReference>
<keyword evidence="5 7" id="KW-1133">Transmembrane helix</keyword>